<organism evidence="9 10">
    <name type="scientific">Devosia sediminis</name>
    <dbReference type="NCBI Taxonomy" id="2798801"/>
    <lineage>
        <taxon>Bacteria</taxon>
        <taxon>Pseudomonadati</taxon>
        <taxon>Pseudomonadota</taxon>
        <taxon>Alphaproteobacteria</taxon>
        <taxon>Hyphomicrobiales</taxon>
        <taxon>Devosiaceae</taxon>
        <taxon>Devosia</taxon>
    </lineage>
</organism>
<dbReference type="Pfam" id="PF00528">
    <property type="entry name" value="BPD_transp_1"/>
    <property type="match status" value="1"/>
</dbReference>
<dbReference type="Gene3D" id="1.10.3720.10">
    <property type="entry name" value="MetI-like"/>
    <property type="match status" value="1"/>
</dbReference>
<gene>
    <name evidence="9" type="ORF">JEQ47_07480</name>
</gene>
<keyword evidence="5 7" id="KW-1133">Transmembrane helix</keyword>
<keyword evidence="3" id="KW-1003">Cell membrane</keyword>
<comment type="similarity">
    <text evidence="7">Belongs to the binding-protein-dependent transport system permease family.</text>
</comment>
<feature type="transmembrane region" description="Helical" evidence="7">
    <location>
        <begin position="141"/>
        <end position="166"/>
    </location>
</feature>
<dbReference type="RefSeq" id="WP_198875801.1">
    <property type="nucleotide sequence ID" value="NZ_JAEKMH010000002.1"/>
</dbReference>
<dbReference type="InterPro" id="IPR035906">
    <property type="entry name" value="MetI-like_sf"/>
</dbReference>
<dbReference type="GO" id="GO:0005886">
    <property type="term" value="C:plasma membrane"/>
    <property type="evidence" value="ECO:0007669"/>
    <property type="project" value="UniProtKB-SubCell"/>
</dbReference>
<dbReference type="PROSITE" id="PS50928">
    <property type="entry name" value="ABC_TM1"/>
    <property type="match status" value="1"/>
</dbReference>
<evidence type="ECO:0000256" key="2">
    <source>
        <dbReference type="ARBA" id="ARBA00022448"/>
    </source>
</evidence>
<evidence type="ECO:0000259" key="8">
    <source>
        <dbReference type="PROSITE" id="PS50928"/>
    </source>
</evidence>
<sequence>MTSRWMQMSWAALRGTMTILVTLLGLLLLTFIIGRVMPVDPARLLVGEDASQAAYEQAVVRLGLDRPVPEQFLRYVGDLLQGNFGISLRTGQPVATDIARALPATIELATFAVLIGAGLGIPLGVIAAVNRNRALDHIVRVVTLIGHSMPIFWIGMIGLIIFYAMLGWVSGGGRISDYYIGLVPEVTGFLLIDSLLAGDWDVFWDALNHIVLPASILGYASMAYITRMTRSFMLDQLSQEYVTTARVKGLSVRQAVWRHAFMNIRVQLVTIVALAYGGLLEGAVLIETVFGWPGFGQYMTNNMLIGDMNAVMTCVLIVGVVFVGLNLLSDILYRLFDPRTR</sequence>
<dbReference type="SUPFAM" id="SSF161098">
    <property type="entry name" value="MetI-like"/>
    <property type="match status" value="1"/>
</dbReference>
<evidence type="ECO:0000256" key="3">
    <source>
        <dbReference type="ARBA" id="ARBA00022475"/>
    </source>
</evidence>
<feature type="transmembrane region" description="Helical" evidence="7">
    <location>
        <begin position="108"/>
        <end position="129"/>
    </location>
</feature>
<proteinExistence type="inferred from homology"/>
<feature type="transmembrane region" description="Helical" evidence="7">
    <location>
        <begin position="268"/>
        <end position="290"/>
    </location>
</feature>
<keyword evidence="4 7" id="KW-0812">Transmembrane</keyword>
<protein>
    <submittedName>
        <fullName evidence="9">ABC transporter permease</fullName>
    </submittedName>
</protein>
<comment type="subcellular location">
    <subcellularLocation>
        <location evidence="1 7">Cell membrane</location>
        <topology evidence="1 7">Multi-pass membrane protein</topology>
    </subcellularLocation>
</comment>
<evidence type="ECO:0000313" key="10">
    <source>
        <dbReference type="Proteomes" id="UP000602124"/>
    </source>
</evidence>
<keyword evidence="10" id="KW-1185">Reference proteome</keyword>
<comment type="caution">
    <text evidence="9">The sequence shown here is derived from an EMBL/GenBank/DDBJ whole genome shotgun (WGS) entry which is preliminary data.</text>
</comment>
<evidence type="ECO:0000256" key="6">
    <source>
        <dbReference type="ARBA" id="ARBA00023136"/>
    </source>
</evidence>
<dbReference type="AlphaFoldDB" id="A0A934IX08"/>
<evidence type="ECO:0000256" key="7">
    <source>
        <dbReference type="RuleBase" id="RU363032"/>
    </source>
</evidence>
<evidence type="ECO:0000256" key="5">
    <source>
        <dbReference type="ARBA" id="ARBA00022989"/>
    </source>
</evidence>
<evidence type="ECO:0000313" key="9">
    <source>
        <dbReference type="EMBL" id="MBJ3784555.1"/>
    </source>
</evidence>
<dbReference type="PANTHER" id="PTHR43163:SF8">
    <property type="entry name" value="D,D-DIPEPTIDE TRANSPORT SYSTEM PERMEASE PROTEIN DDPB-RELATED"/>
    <property type="match status" value="1"/>
</dbReference>
<dbReference type="Pfam" id="PF19300">
    <property type="entry name" value="BPD_transp_1_N"/>
    <property type="match status" value="1"/>
</dbReference>
<keyword evidence="6 7" id="KW-0472">Membrane</keyword>
<dbReference type="InterPro" id="IPR000515">
    <property type="entry name" value="MetI-like"/>
</dbReference>
<keyword evidence="2 7" id="KW-0813">Transport</keyword>
<dbReference type="GO" id="GO:0071916">
    <property type="term" value="F:dipeptide transmembrane transporter activity"/>
    <property type="evidence" value="ECO:0007669"/>
    <property type="project" value="TreeGrafter"/>
</dbReference>
<dbReference type="PANTHER" id="PTHR43163">
    <property type="entry name" value="DIPEPTIDE TRANSPORT SYSTEM PERMEASE PROTEIN DPPB-RELATED"/>
    <property type="match status" value="1"/>
</dbReference>
<reference evidence="9" key="1">
    <citation type="submission" date="2020-12" db="EMBL/GenBank/DDBJ databases">
        <title>Devosia sp. MSA67 isolated from Mo River.</title>
        <authorList>
            <person name="Ma F."/>
            <person name="Zi Z."/>
        </authorList>
    </citation>
    <scope>NUCLEOTIDE SEQUENCE</scope>
    <source>
        <strain evidence="9">MSA67</strain>
    </source>
</reference>
<evidence type="ECO:0000256" key="1">
    <source>
        <dbReference type="ARBA" id="ARBA00004651"/>
    </source>
</evidence>
<name>A0A934IX08_9HYPH</name>
<dbReference type="CDD" id="cd06261">
    <property type="entry name" value="TM_PBP2"/>
    <property type="match status" value="1"/>
</dbReference>
<accession>A0A934IX08</accession>
<evidence type="ECO:0000256" key="4">
    <source>
        <dbReference type="ARBA" id="ARBA00022692"/>
    </source>
</evidence>
<dbReference type="EMBL" id="JAEKMH010000002">
    <property type="protein sequence ID" value="MBJ3784555.1"/>
    <property type="molecule type" value="Genomic_DNA"/>
</dbReference>
<dbReference type="InterPro" id="IPR045621">
    <property type="entry name" value="BPD_transp_1_N"/>
</dbReference>
<feature type="domain" description="ABC transmembrane type-1" evidence="8">
    <location>
        <begin position="102"/>
        <end position="329"/>
    </location>
</feature>
<feature type="transmembrane region" description="Helical" evidence="7">
    <location>
        <begin position="206"/>
        <end position="225"/>
    </location>
</feature>
<feature type="transmembrane region" description="Helical" evidence="7">
    <location>
        <begin position="310"/>
        <end position="333"/>
    </location>
</feature>
<dbReference type="Proteomes" id="UP000602124">
    <property type="component" value="Unassembled WGS sequence"/>
</dbReference>